<dbReference type="Proteomes" id="UP000770661">
    <property type="component" value="Unassembled WGS sequence"/>
</dbReference>
<reference evidence="5" key="1">
    <citation type="submission" date="2020-07" db="EMBL/GenBank/DDBJ databases">
        <title>The High-quality genome of the commercially important snow crab, Chionoecetes opilio.</title>
        <authorList>
            <person name="Jeong J.-H."/>
            <person name="Ryu S."/>
        </authorList>
    </citation>
    <scope>NUCLEOTIDE SEQUENCE</scope>
    <source>
        <strain evidence="5">MADBK_172401_WGS</strain>
        <tissue evidence="5">Digestive gland</tissue>
    </source>
</reference>
<evidence type="ECO:0000256" key="2">
    <source>
        <dbReference type="ARBA" id="ARBA00023157"/>
    </source>
</evidence>
<dbReference type="PRINTS" id="PR00846">
    <property type="entry name" value="GLHYDRLASE56"/>
</dbReference>
<keyword evidence="2" id="KW-1015">Disulfide bond</keyword>
<evidence type="ECO:0000256" key="1">
    <source>
        <dbReference type="ARBA" id="ARBA00008871"/>
    </source>
</evidence>
<keyword evidence="4" id="KW-0732">Signal</keyword>
<organism evidence="5 6">
    <name type="scientific">Chionoecetes opilio</name>
    <name type="common">Atlantic snow crab</name>
    <name type="synonym">Cancer opilio</name>
    <dbReference type="NCBI Taxonomy" id="41210"/>
    <lineage>
        <taxon>Eukaryota</taxon>
        <taxon>Metazoa</taxon>
        <taxon>Ecdysozoa</taxon>
        <taxon>Arthropoda</taxon>
        <taxon>Crustacea</taxon>
        <taxon>Multicrustacea</taxon>
        <taxon>Malacostraca</taxon>
        <taxon>Eumalacostraca</taxon>
        <taxon>Eucarida</taxon>
        <taxon>Decapoda</taxon>
        <taxon>Pleocyemata</taxon>
        <taxon>Brachyura</taxon>
        <taxon>Eubrachyura</taxon>
        <taxon>Majoidea</taxon>
        <taxon>Majidae</taxon>
        <taxon>Chionoecetes</taxon>
    </lineage>
</organism>
<dbReference type="InterPro" id="IPR013785">
    <property type="entry name" value="Aldolase_TIM"/>
</dbReference>
<comment type="catalytic activity">
    <reaction evidence="3">
        <text>Random hydrolysis of (1-&gt;4)-linkages between N-acetyl-beta-D-glucosamine and D-glucuronate residues in hyaluronate.</text>
        <dbReference type="EC" id="3.2.1.35"/>
    </reaction>
</comment>
<evidence type="ECO:0000313" key="6">
    <source>
        <dbReference type="Proteomes" id="UP000770661"/>
    </source>
</evidence>
<dbReference type="InterPro" id="IPR018155">
    <property type="entry name" value="Hyaluronidase"/>
</dbReference>
<feature type="signal peptide" evidence="4">
    <location>
        <begin position="1"/>
        <end position="23"/>
    </location>
</feature>
<keyword evidence="3" id="KW-0378">Hydrolase</keyword>
<accession>A0A8J8WL21</accession>
<gene>
    <name evidence="5" type="primary">HUGA</name>
    <name evidence="5" type="ORF">GWK47_026748</name>
</gene>
<evidence type="ECO:0000313" key="5">
    <source>
        <dbReference type="EMBL" id="KAG0695892.1"/>
    </source>
</evidence>
<dbReference type="GO" id="GO:0005975">
    <property type="term" value="P:carbohydrate metabolic process"/>
    <property type="evidence" value="ECO:0007669"/>
    <property type="project" value="InterPro"/>
</dbReference>
<dbReference type="AlphaFoldDB" id="A0A8J8WL21"/>
<dbReference type="Pfam" id="PF01630">
    <property type="entry name" value="Glyco_hydro_56"/>
    <property type="match status" value="1"/>
</dbReference>
<dbReference type="EMBL" id="JACEEZ010025955">
    <property type="protein sequence ID" value="KAG0695892.1"/>
    <property type="molecule type" value="Genomic_DNA"/>
</dbReference>
<keyword evidence="3" id="KW-0326">Glycosidase</keyword>
<dbReference type="PANTHER" id="PTHR11769:SF35">
    <property type="entry name" value="HYALURONIDASE"/>
    <property type="match status" value="1"/>
</dbReference>
<dbReference type="InterPro" id="IPR017853">
    <property type="entry name" value="GH"/>
</dbReference>
<name>A0A8J8WL21_CHIOP</name>
<dbReference type="GO" id="GO:0004415">
    <property type="term" value="F:hyalurononglucosaminidase activity"/>
    <property type="evidence" value="ECO:0007669"/>
    <property type="project" value="UniProtKB-UniRule"/>
</dbReference>
<sequence length="394" mass="44220">MRACPWLCTWLWAWLSTWEGVTCTNSPFRVYWNVPSQHCAKFDVFINVSQYGLLQNAGDAFHGEKVTILYGPGAFPYLDTRGTPVNGGIPQNGSLATHVQLFINTLNNMVPQDFVGAAVLDFEDYYPSYDLSPASYRKTSRAWVKAQHPSWSPEEVEGYAADSFNASVRNYFQSLLWVGRELRPGGLWGYYHYPYCHNYAPGDGKCRDKTQAMNEEISWLFESSAAFYPSLYVHRDSGFDSRSRRQHIRTVLVEALRARRRVHSTAPVLPYVWSRYHDSPALLSPVDMVTTLGAARVLGAGGAVVWGASEDVATGEQCRNLKSFAESKLGPLVRYLAHLPRTKLNRLLASRRRVRRAVRGALRDATRTQAIRGAPVSVSNDRCANSVLEKCGVI</sequence>
<comment type="caution">
    <text evidence="5">The sequence shown here is derived from an EMBL/GenBank/DDBJ whole genome shotgun (WGS) entry which is preliminary data.</text>
</comment>
<proteinExistence type="inferred from homology"/>
<protein>
    <recommendedName>
        <fullName evidence="3">Hyaluronidase</fullName>
        <ecNumber evidence="3">3.2.1.35</ecNumber>
    </recommendedName>
</protein>
<evidence type="ECO:0000256" key="4">
    <source>
        <dbReference type="SAM" id="SignalP"/>
    </source>
</evidence>
<comment type="similarity">
    <text evidence="1 3">Belongs to the glycosyl hydrolase 56 family.</text>
</comment>
<dbReference type="EC" id="3.2.1.35" evidence="3"/>
<dbReference type="SUPFAM" id="SSF51445">
    <property type="entry name" value="(Trans)glycosidases"/>
    <property type="match status" value="1"/>
</dbReference>
<dbReference type="OrthoDB" id="5796153at2759"/>
<keyword evidence="6" id="KW-1185">Reference proteome</keyword>
<dbReference type="GO" id="GO:0030214">
    <property type="term" value="P:hyaluronan catabolic process"/>
    <property type="evidence" value="ECO:0007669"/>
    <property type="project" value="TreeGrafter"/>
</dbReference>
<feature type="chain" id="PRO_5035302694" description="Hyaluronidase" evidence="4">
    <location>
        <begin position="24"/>
        <end position="394"/>
    </location>
</feature>
<dbReference type="Gene3D" id="3.20.20.70">
    <property type="entry name" value="Aldolase class I"/>
    <property type="match status" value="1"/>
</dbReference>
<evidence type="ECO:0000256" key="3">
    <source>
        <dbReference type="RuleBase" id="RU610713"/>
    </source>
</evidence>
<dbReference type="PANTHER" id="PTHR11769">
    <property type="entry name" value="HYALURONIDASE"/>
    <property type="match status" value="1"/>
</dbReference>